<feature type="region of interest" description="Disordered" evidence="7">
    <location>
        <begin position="191"/>
        <end position="241"/>
    </location>
</feature>
<feature type="transmembrane region" description="Helical" evidence="8">
    <location>
        <begin position="499"/>
        <end position="516"/>
    </location>
</feature>
<comment type="subcellular location">
    <subcellularLocation>
        <location evidence="1">Membrane</location>
        <topology evidence="1">Multi-pass membrane protein</topology>
    </subcellularLocation>
</comment>
<dbReference type="InterPro" id="IPR022764">
    <property type="entry name" value="Peptidase_S54_rhomboid_dom"/>
</dbReference>
<feature type="transmembrane region" description="Helical" evidence="8">
    <location>
        <begin position="401"/>
        <end position="420"/>
    </location>
</feature>
<feature type="transmembrane region" description="Helical" evidence="8">
    <location>
        <begin position="432"/>
        <end position="453"/>
    </location>
</feature>
<keyword evidence="5 8" id="KW-1133">Transmembrane helix</keyword>
<name>A0AAI8YQ67_9PEZI</name>
<evidence type="ECO:0000256" key="3">
    <source>
        <dbReference type="ARBA" id="ARBA00022692"/>
    </source>
</evidence>
<dbReference type="InterPro" id="IPR035952">
    <property type="entry name" value="Rhomboid-like_sf"/>
</dbReference>
<dbReference type="GO" id="GO:0016020">
    <property type="term" value="C:membrane"/>
    <property type="evidence" value="ECO:0007669"/>
    <property type="project" value="UniProtKB-SubCell"/>
</dbReference>
<feature type="transmembrane region" description="Helical" evidence="8">
    <location>
        <begin position="316"/>
        <end position="337"/>
    </location>
</feature>
<dbReference type="Gene3D" id="1.20.1540.10">
    <property type="entry name" value="Rhomboid-like"/>
    <property type="match status" value="1"/>
</dbReference>
<keyword evidence="11" id="KW-1185">Reference proteome</keyword>
<dbReference type="PANTHER" id="PTHR43731:SF14">
    <property type="entry name" value="PRESENILIN-ASSOCIATED RHOMBOID-LIKE PROTEIN, MITOCHONDRIAL"/>
    <property type="match status" value="1"/>
</dbReference>
<dbReference type="GO" id="GO:0004252">
    <property type="term" value="F:serine-type endopeptidase activity"/>
    <property type="evidence" value="ECO:0007669"/>
    <property type="project" value="InterPro"/>
</dbReference>
<evidence type="ECO:0000256" key="7">
    <source>
        <dbReference type="SAM" id="MobiDB-lite"/>
    </source>
</evidence>
<evidence type="ECO:0000313" key="10">
    <source>
        <dbReference type="EMBL" id="CAJ2512996.1"/>
    </source>
</evidence>
<dbReference type="PANTHER" id="PTHR43731">
    <property type="entry name" value="RHOMBOID PROTEASE"/>
    <property type="match status" value="1"/>
</dbReference>
<evidence type="ECO:0000256" key="5">
    <source>
        <dbReference type="ARBA" id="ARBA00022989"/>
    </source>
</evidence>
<dbReference type="FunFam" id="1.20.1540.10:FF:000012">
    <property type="entry name" value="Rhomboid family protein"/>
    <property type="match status" value="1"/>
</dbReference>
<dbReference type="Pfam" id="PF01694">
    <property type="entry name" value="Rhomboid"/>
    <property type="match status" value="1"/>
</dbReference>
<dbReference type="AlphaFoldDB" id="A0AAI8YQ67"/>
<sequence length="583" mass="64906">MSLLPVLAPPSSFQIGLRAIFRRSEKLLVTSTARQFSTKRNPISELCLHYSNHGSPRPSSTLRNCRSRNLLPQLQARTVFSFRATTHYTKLPESYEDALGLLFRREDLNQREVNELFGAHLSARQANELLKIIHGRRVAGTLEDPNLQQNTAQFSNEDKITALNYLRKHIPVDEVINAGLRAEDELRDLEAQTQDGKEAEERTEETVPQDAPPEPQDDAVEAPTGKLKKQPGTDSPYGVSNFDMIRAENIARQEAYEKRLEEERLAYEEEVAKGNIGTLQTHEQGPRELSPFVQRHMERATSKLEAPPEMKAWERLLPTFAMTVLICGACAVFAYTYKPPRRSDRIWPDIPPAAATCLALVGLNLSVWTLWKFPPLWAALNRYFIVIAATPRPLQVLGAVFSHQSFSHVAVNMVALWFFGTRVHDEIGRGNFLALYIASGVLGFTASLANLVLRRGLQYTTLGASGAVYGIIVAFFWSHKFDEFKILGYPPDPISAPQGLAFIGLILGAHLVGLFSKRATMVDIASHIGGMLGGVAGIELIRRRMDDKARLRAEKMKTMGVLDKIVDKEKTATATATQISPAA</sequence>
<keyword evidence="4" id="KW-0378">Hydrolase</keyword>
<feature type="domain" description="Peptidase S54 rhomboid" evidence="9">
    <location>
        <begin position="395"/>
        <end position="536"/>
    </location>
</feature>
<evidence type="ECO:0000259" key="9">
    <source>
        <dbReference type="Pfam" id="PF01694"/>
    </source>
</evidence>
<dbReference type="SUPFAM" id="SSF144091">
    <property type="entry name" value="Rhomboid-like"/>
    <property type="match status" value="1"/>
</dbReference>
<feature type="transmembrane region" description="Helical" evidence="8">
    <location>
        <begin position="459"/>
        <end position="478"/>
    </location>
</feature>
<dbReference type="Proteomes" id="UP001295740">
    <property type="component" value="Unassembled WGS sequence"/>
</dbReference>
<gene>
    <name evidence="10" type="ORF">KHLLAP_LOCUS13464</name>
</gene>
<protein>
    <submittedName>
        <fullName evidence="10">Uu.00g011150.m01.CDS01</fullName>
    </submittedName>
</protein>
<organism evidence="10 11">
    <name type="scientific">Anthostomella pinea</name>
    <dbReference type="NCBI Taxonomy" id="933095"/>
    <lineage>
        <taxon>Eukaryota</taxon>
        <taxon>Fungi</taxon>
        <taxon>Dikarya</taxon>
        <taxon>Ascomycota</taxon>
        <taxon>Pezizomycotina</taxon>
        <taxon>Sordariomycetes</taxon>
        <taxon>Xylariomycetidae</taxon>
        <taxon>Xylariales</taxon>
        <taxon>Xylariaceae</taxon>
        <taxon>Anthostomella</taxon>
    </lineage>
</organism>
<evidence type="ECO:0000256" key="2">
    <source>
        <dbReference type="ARBA" id="ARBA00009045"/>
    </source>
</evidence>
<feature type="compositionally biased region" description="Basic and acidic residues" evidence="7">
    <location>
        <begin position="191"/>
        <end position="200"/>
    </location>
</feature>
<dbReference type="GO" id="GO:0006465">
    <property type="term" value="P:signal peptide processing"/>
    <property type="evidence" value="ECO:0007669"/>
    <property type="project" value="TreeGrafter"/>
</dbReference>
<proteinExistence type="inferred from homology"/>
<comment type="similarity">
    <text evidence="2">Belongs to the peptidase S54 family.</text>
</comment>
<evidence type="ECO:0000256" key="6">
    <source>
        <dbReference type="ARBA" id="ARBA00023136"/>
    </source>
</evidence>
<accession>A0AAI8YQ67</accession>
<evidence type="ECO:0000256" key="8">
    <source>
        <dbReference type="SAM" id="Phobius"/>
    </source>
</evidence>
<dbReference type="EMBL" id="CAUWAG010000020">
    <property type="protein sequence ID" value="CAJ2512996.1"/>
    <property type="molecule type" value="Genomic_DNA"/>
</dbReference>
<evidence type="ECO:0000256" key="4">
    <source>
        <dbReference type="ARBA" id="ARBA00022801"/>
    </source>
</evidence>
<reference evidence="10" key="1">
    <citation type="submission" date="2023-10" db="EMBL/GenBank/DDBJ databases">
        <authorList>
            <person name="Hackl T."/>
        </authorList>
    </citation>
    <scope>NUCLEOTIDE SEQUENCE</scope>
</reference>
<dbReference type="InterPro" id="IPR050925">
    <property type="entry name" value="Rhomboid_protease_S54"/>
</dbReference>
<comment type="caution">
    <text evidence="10">The sequence shown here is derived from an EMBL/GenBank/DDBJ whole genome shotgun (WGS) entry which is preliminary data.</text>
</comment>
<evidence type="ECO:0000313" key="11">
    <source>
        <dbReference type="Proteomes" id="UP001295740"/>
    </source>
</evidence>
<keyword evidence="6 8" id="KW-0472">Membrane</keyword>
<keyword evidence="3 8" id="KW-0812">Transmembrane</keyword>
<evidence type="ECO:0000256" key="1">
    <source>
        <dbReference type="ARBA" id="ARBA00004141"/>
    </source>
</evidence>